<gene>
    <name evidence="1" type="ORF">R3P38DRAFT_2958781</name>
</gene>
<organism evidence="1 2">
    <name type="scientific">Favolaschia claudopus</name>
    <dbReference type="NCBI Taxonomy" id="2862362"/>
    <lineage>
        <taxon>Eukaryota</taxon>
        <taxon>Fungi</taxon>
        <taxon>Dikarya</taxon>
        <taxon>Basidiomycota</taxon>
        <taxon>Agaricomycotina</taxon>
        <taxon>Agaricomycetes</taxon>
        <taxon>Agaricomycetidae</taxon>
        <taxon>Agaricales</taxon>
        <taxon>Marasmiineae</taxon>
        <taxon>Mycenaceae</taxon>
        <taxon>Favolaschia</taxon>
    </lineage>
</organism>
<name>A0AAW0BDJ2_9AGAR</name>
<accession>A0AAW0BDJ2</accession>
<comment type="caution">
    <text evidence="1">The sequence shown here is derived from an EMBL/GenBank/DDBJ whole genome shotgun (WGS) entry which is preliminary data.</text>
</comment>
<keyword evidence="2" id="KW-1185">Reference proteome</keyword>
<dbReference type="Proteomes" id="UP001362999">
    <property type="component" value="Unassembled WGS sequence"/>
</dbReference>
<evidence type="ECO:0008006" key="3">
    <source>
        <dbReference type="Google" id="ProtNLM"/>
    </source>
</evidence>
<dbReference type="AlphaFoldDB" id="A0AAW0BDJ2"/>
<proteinExistence type="predicted"/>
<reference evidence="1 2" key="1">
    <citation type="journal article" date="2024" name="J Genomics">
        <title>Draft genome sequencing and assembly of Favolaschia claudopus CIRM-BRFM 2984 isolated from oak limbs.</title>
        <authorList>
            <person name="Navarro D."/>
            <person name="Drula E."/>
            <person name="Chaduli D."/>
            <person name="Cazenave R."/>
            <person name="Ahrendt S."/>
            <person name="Wang J."/>
            <person name="Lipzen A."/>
            <person name="Daum C."/>
            <person name="Barry K."/>
            <person name="Grigoriev I.V."/>
            <person name="Favel A."/>
            <person name="Rosso M.N."/>
            <person name="Martin F."/>
        </authorList>
    </citation>
    <scope>NUCLEOTIDE SEQUENCE [LARGE SCALE GENOMIC DNA]</scope>
    <source>
        <strain evidence="1 2">CIRM-BRFM 2984</strain>
    </source>
</reference>
<dbReference type="EMBL" id="JAWWNJ010000036">
    <property type="protein sequence ID" value="KAK7023288.1"/>
    <property type="molecule type" value="Genomic_DNA"/>
</dbReference>
<protein>
    <recommendedName>
        <fullName evidence="3">Secreted protein</fullName>
    </recommendedName>
</protein>
<sequence length="110" mass="11873">MASFLCLSVFSGFLGLDRIEGGSSFRVVLSRSRCLSSASSEMDGRADDTLVVRISSVVDSYISTTTTIIIIIISYIPTTTTTISCLPMPACPGHTLLLLYLLNYIPAYIP</sequence>
<evidence type="ECO:0000313" key="1">
    <source>
        <dbReference type="EMBL" id="KAK7023288.1"/>
    </source>
</evidence>
<evidence type="ECO:0000313" key="2">
    <source>
        <dbReference type="Proteomes" id="UP001362999"/>
    </source>
</evidence>